<accession>A0A1R3KVB8</accession>
<dbReference type="Gramene" id="OMP11064">
    <property type="protein sequence ID" value="OMP11064"/>
    <property type="gene ID" value="CCACVL1_00690"/>
</dbReference>
<evidence type="ECO:0000313" key="1">
    <source>
        <dbReference type="EMBL" id="OMP11064.1"/>
    </source>
</evidence>
<reference evidence="1 2" key="1">
    <citation type="submission" date="2013-09" db="EMBL/GenBank/DDBJ databases">
        <title>Corchorus capsularis genome sequencing.</title>
        <authorList>
            <person name="Alam M."/>
            <person name="Haque M.S."/>
            <person name="Islam M.S."/>
            <person name="Emdad E.M."/>
            <person name="Islam M.M."/>
            <person name="Ahmed B."/>
            <person name="Halim A."/>
            <person name="Hossen Q.M.M."/>
            <person name="Hossain M.Z."/>
            <person name="Ahmed R."/>
            <person name="Khan M.M."/>
            <person name="Islam R."/>
            <person name="Rashid M.M."/>
            <person name="Khan S.A."/>
            <person name="Rahman M.S."/>
            <person name="Alam M."/>
        </authorList>
    </citation>
    <scope>NUCLEOTIDE SEQUENCE [LARGE SCALE GENOMIC DNA]</scope>
    <source>
        <strain evidence="2">cv. CVL-1</strain>
        <tissue evidence="1">Whole seedling</tissue>
    </source>
</reference>
<sequence>MVYVPIFYEHCPTGRDMSLFSGGVIGKLARGNFKLVKSFEPHHDTCQVPRE</sequence>
<feature type="non-terminal residue" evidence="1">
    <location>
        <position position="51"/>
    </location>
</feature>
<keyword evidence="2" id="KW-1185">Reference proteome</keyword>
<organism evidence="1 2">
    <name type="scientific">Corchorus capsularis</name>
    <name type="common">Jute</name>
    <dbReference type="NCBI Taxonomy" id="210143"/>
    <lineage>
        <taxon>Eukaryota</taxon>
        <taxon>Viridiplantae</taxon>
        <taxon>Streptophyta</taxon>
        <taxon>Embryophyta</taxon>
        <taxon>Tracheophyta</taxon>
        <taxon>Spermatophyta</taxon>
        <taxon>Magnoliopsida</taxon>
        <taxon>eudicotyledons</taxon>
        <taxon>Gunneridae</taxon>
        <taxon>Pentapetalae</taxon>
        <taxon>rosids</taxon>
        <taxon>malvids</taxon>
        <taxon>Malvales</taxon>
        <taxon>Malvaceae</taxon>
        <taxon>Grewioideae</taxon>
        <taxon>Apeibeae</taxon>
        <taxon>Corchorus</taxon>
    </lineage>
</organism>
<gene>
    <name evidence="1" type="ORF">CCACVL1_00690</name>
</gene>
<comment type="caution">
    <text evidence="1">The sequence shown here is derived from an EMBL/GenBank/DDBJ whole genome shotgun (WGS) entry which is preliminary data.</text>
</comment>
<dbReference type="AlphaFoldDB" id="A0A1R3KVB8"/>
<dbReference type="EMBL" id="AWWV01001608">
    <property type="protein sequence ID" value="OMP11064.1"/>
    <property type="molecule type" value="Genomic_DNA"/>
</dbReference>
<proteinExistence type="predicted"/>
<protein>
    <submittedName>
        <fullName evidence="1">Uncharacterized protein</fullName>
    </submittedName>
</protein>
<name>A0A1R3KVB8_COCAP</name>
<evidence type="ECO:0000313" key="2">
    <source>
        <dbReference type="Proteomes" id="UP000188268"/>
    </source>
</evidence>
<dbReference type="Proteomes" id="UP000188268">
    <property type="component" value="Unassembled WGS sequence"/>
</dbReference>